<dbReference type="AlphaFoldDB" id="A0A839QPP8"/>
<protein>
    <submittedName>
        <fullName evidence="1">Uncharacterized protein</fullName>
    </submittedName>
</protein>
<dbReference type="RefSeq" id="WP_183509427.1">
    <property type="nucleotide sequence ID" value="NZ_BAABGK010000106.1"/>
</dbReference>
<name>A0A839QPP8_9MICC</name>
<comment type="caution">
    <text evidence="1">The sequence shown here is derived from an EMBL/GenBank/DDBJ whole genome shotgun (WGS) entry which is preliminary data.</text>
</comment>
<evidence type="ECO:0000313" key="1">
    <source>
        <dbReference type="EMBL" id="MBB2994061.1"/>
    </source>
</evidence>
<dbReference type="EMBL" id="JACHVS010000001">
    <property type="protein sequence ID" value="MBB2994061.1"/>
    <property type="molecule type" value="Genomic_DNA"/>
</dbReference>
<evidence type="ECO:0000313" key="2">
    <source>
        <dbReference type="Proteomes" id="UP000523000"/>
    </source>
</evidence>
<reference evidence="1 2" key="1">
    <citation type="submission" date="2020-08" db="EMBL/GenBank/DDBJ databases">
        <title>Sequencing the genomes of 1000 actinobacteria strains.</title>
        <authorList>
            <person name="Klenk H.-P."/>
        </authorList>
    </citation>
    <scope>NUCLEOTIDE SEQUENCE [LARGE SCALE GENOMIC DNA]</scope>
    <source>
        <strain evidence="1 2">DSM 22826</strain>
    </source>
</reference>
<sequence length="137" mass="14894">MARCTLLLITTGDSVRRALAEGIMLAEKYVNSLPVDLSIIQSCPFAMAPSETIREKASYPRRLAASDSAATSVGALQAIWDGRLWLTPGRCPPAPADANGATEWQWAHYNAVLNARPGSYMLLWDVYVAPMTERLAA</sequence>
<accession>A0A839QPP8</accession>
<dbReference type="Proteomes" id="UP000523000">
    <property type="component" value="Unassembled WGS sequence"/>
</dbReference>
<proteinExistence type="predicted"/>
<gene>
    <name evidence="1" type="ORF">E9229_000252</name>
</gene>
<keyword evidence="2" id="KW-1185">Reference proteome</keyword>
<organism evidence="1 2">
    <name type="scientific">Paeniglutamicibacter cryotolerans</name>
    <dbReference type="NCBI Taxonomy" id="670079"/>
    <lineage>
        <taxon>Bacteria</taxon>
        <taxon>Bacillati</taxon>
        <taxon>Actinomycetota</taxon>
        <taxon>Actinomycetes</taxon>
        <taxon>Micrococcales</taxon>
        <taxon>Micrococcaceae</taxon>
        <taxon>Paeniglutamicibacter</taxon>
    </lineage>
</organism>